<dbReference type="EMBL" id="UOEK01000408">
    <property type="protein sequence ID" value="VAW07583.1"/>
    <property type="molecule type" value="Genomic_DNA"/>
</dbReference>
<keyword evidence="1" id="KW-0328">Glycosyltransferase</keyword>
<dbReference type="GO" id="GO:0016787">
    <property type="term" value="F:hydrolase activity"/>
    <property type="evidence" value="ECO:0007669"/>
    <property type="project" value="UniProtKB-KW"/>
</dbReference>
<dbReference type="InterPro" id="IPR007184">
    <property type="entry name" value="Mannoside_phosphorylase"/>
</dbReference>
<dbReference type="PANTHER" id="PTHR34106">
    <property type="entry name" value="GLYCOSIDASE"/>
    <property type="match status" value="1"/>
</dbReference>
<dbReference type="Pfam" id="PF04041">
    <property type="entry name" value="Glyco_hydro_130"/>
    <property type="match status" value="1"/>
</dbReference>
<dbReference type="InterPro" id="IPR023296">
    <property type="entry name" value="Glyco_hydro_beta-prop_sf"/>
</dbReference>
<dbReference type="Gene3D" id="2.115.10.20">
    <property type="entry name" value="Glycosyl hydrolase domain, family 43"/>
    <property type="match status" value="1"/>
</dbReference>
<dbReference type="PANTHER" id="PTHR34106:SF5">
    <property type="entry name" value="GLYCOSIDASE"/>
    <property type="match status" value="1"/>
</dbReference>
<keyword evidence="3" id="KW-0378">Hydrolase</keyword>
<protein>
    <submittedName>
        <fullName evidence="3">FIG01423360: glycoside hydrolase</fullName>
    </submittedName>
</protein>
<name>A0A3B0SU70_9ZZZZ</name>
<dbReference type="GO" id="GO:0016757">
    <property type="term" value="F:glycosyltransferase activity"/>
    <property type="evidence" value="ECO:0007669"/>
    <property type="project" value="UniProtKB-KW"/>
</dbReference>
<proteinExistence type="predicted"/>
<keyword evidence="2" id="KW-0808">Transferase</keyword>
<reference evidence="3" key="1">
    <citation type="submission" date="2018-06" db="EMBL/GenBank/DDBJ databases">
        <authorList>
            <person name="Zhirakovskaya E."/>
        </authorList>
    </citation>
    <scope>NUCLEOTIDE SEQUENCE</scope>
</reference>
<evidence type="ECO:0000256" key="2">
    <source>
        <dbReference type="ARBA" id="ARBA00022679"/>
    </source>
</evidence>
<dbReference type="SUPFAM" id="SSF75005">
    <property type="entry name" value="Arabinanase/levansucrase/invertase"/>
    <property type="match status" value="1"/>
</dbReference>
<dbReference type="AlphaFoldDB" id="A0A3B0SU70"/>
<evidence type="ECO:0000256" key="1">
    <source>
        <dbReference type="ARBA" id="ARBA00022676"/>
    </source>
</evidence>
<accession>A0A3B0SU70</accession>
<sequence>MLGVEDPRVTEVDGKFFVGYTAYGTDGHREYATTPMFATSENLITWNRLGPLVRGEDNKDHFLLPTKPEGRCVAFHRRPPSIWLAESDDLVHWPEEHMRAILSPRPDNWWDTKRVGGNGPPVATEHGWLTLYHGYDEDRIHRIGVCLLDIENPAIVIN</sequence>
<evidence type="ECO:0000313" key="3">
    <source>
        <dbReference type="EMBL" id="VAW07583.1"/>
    </source>
</evidence>
<organism evidence="3">
    <name type="scientific">hydrothermal vent metagenome</name>
    <dbReference type="NCBI Taxonomy" id="652676"/>
    <lineage>
        <taxon>unclassified sequences</taxon>
        <taxon>metagenomes</taxon>
        <taxon>ecological metagenomes</taxon>
    </lineage>
</organism>
<gene>
    <name evidence="3" type="ORF">MNBD_ACTINO02-3122</name>
</gene>